<evidence type="ECO:0000256" key="8">
    <source>
        <dbReference type="SAM" id="MobiDB-lite"/>
    </source>
</evidence>
<evidence type="ECO:0000313" key="10">
    <source>
        <dbReference type="EMBL" id="MEE3851569.1"/>
    </source>
</evidence>
<reference evidence="10 11" key="1">
    <citation type="submission" date="2024-01" db="EMBL/GenBank/DDBJ databases">
        <title>Draft genome sequence of Gordonia sp. LSe1-13.</title>
        <authorList>
            <person name="Suphannarot A."/>
            <person name="Mingma R."/>
        </authorList>
    </citation>
    <scope>NUCLEOTIDE SEQUENCE [LARGE SCALE GENOMIC DNA]</scope>
    <source>
        <strain evidence="10 11">LSe1-13</strain>
    </source>
</reference>
<comment type="similarity">
    <text evidence="3">Belongs to the Nudix hydrolase family. PCD1 subfamily.</text>
</comment>
<evidence type="ECO:0000256" key="1">
    <source>
        <dbReference type="ARBA" id="ARBA00001936"/>
    </source>
</evidence>
<keyword evidence="5 10" id="KW-0378">Hydrolase</keyword>
<keyword evidence="6" id="KW-0460">Magnesium</keyword>
<dbReference type="PANTHER" id="PTHR12992">
    <property type="entry name" value="NUDIX HYDROLASE"/>
    <property type="match status" value="1"/>
</dbReference>
<keyword evidence="11" id="KW-1185">Reference proteome</keyword>
<dbReference type="EMBL" id="JAZDUF010000004">
    <property type="protein sequence ID" value="MEE3851569.1"/>
    <property type="molecule type" value="Genomic_DNA"/>
</dbReference>
<dbReference type="RefSeq" id="WP_330433300.1">
    <property type="nucleotide sequence ID" value="NZ_JAZDUF010000004.1"/>
</dbReference>
<evidence type="ECO:0000256" key="2">
    <source>
        <dbReference type="ARBA" id="ARBA00001946"/>
    </source>
</evidence>
<sequence length="277" mass="29577">MSADHAGGPTLGPLVPTEQIPPWMRRLTEDVTAVTEAVLRRGGDRTRWASLLDRNRRDAAVLVLVAGSWHEAFDHPGGLPADAEILLTERAPTLRQHSGQVAFPGGGLDPGDDFPVGTALREAAEETGLVPEGVDIIANLPSFPVPVSSFDVTPVLAHWREPGEVRVVDTGETARVARVNLRSLLAPENRFQVQRSVLGARAYRGPAFMVDGLLVWGFTGGLIAAMSEVAGWDVPWDKDDVRPLDEAIEAAGSPQTIGPSAVLPASMRRDGDEGGVR</sequence>
<accession>A0ABU7MEP2</accession>
<keyword evidence="7" id="KW-0464">Manganese</keyword>
<dbReference type="PROSITE" id="PS01293">
    <property type="entry name" value="NUDIX_COA"/>
    <property type="match status" value="1"/>
</dbReference>
<comment type="cofactor">
    <cofactor evidence="2">
        <name>Mg(2+)</name>
        <dbReference type="ChEBI" id="CHEBI:18420"/>
    </cofactor>
</comment>
<dbReference type="InterPro" id="IPR015797">
    <property type="entry name" value="NUDIX_hydrolase-like_dom_sf"/>
</dbReference>
<evidence type="ECO:0000256" key="5">
    <source>
        <dbReference type="ARBA" id="ARBA00022801"/>
    </source>
</evidence>
<dbReference type="GO" id="GO:0035539">
    <property type="term" value="F:8-oxo-7,8-dihydrodeoxyguanosine triphosphate pyrophosphatase activity"/>
    <property type="evidence" value="ECO:0007669"/>
    <property type="project" value="UniProtKB-EC"/>
</dbReference>
<dbReference type="InterPro" id="IPR000059">
    <property type="entry name" value="NUDIX_hydrolase_NudL_CS"/>
</dbReference>
<dbReference type="Gene3D" id="3.90.79.10">
    <property type="entry name" value="Nucleoside Triphosphate Pyrophosphohydrolase"/>
    <property type="match status" value="1"/>
</dbReference>
<proteinExistence type="inferred from homology"/>
<evidence type="ECO:0000256" key="6">
    <source>
        <dbReference type="ARBA" id="ARBA00022842"/>
    </source>
</evidence>
<feature type="domain" description="Nudix hydrolase" evidence="9">
    <location>
        <begin position="55"/>
        <end position="201"/>
    </location>
</feature>
<dbReference type="InterPro" id="IPR045121">
    <property type="entry name" value="CoAse"/>
</dbReference>
<comment type="cofactor">
    <cofactor evidence="1">
        <name>Mn(2+)</name>
        <dbReference type="ChEBI" id="CHEBI:29035"/>
    </cofactor>
</comment>
<dbReference type="SUPFAM" id="SSF55811">
    <property type="entry name" value="Nudix"/>
    <property type="match status" value="1"/>
</dbReference>
<gene>
    <name evidence="10" type="ORF">VZC37_14585</name>
</gene>
<evidence type="ECO:0000256" key="3">
    <source>
        <dbReference type="ARBA" id="ARBA00006506"/>
    </source>
</evidence>
<dbReference type="InterPro" id="IPR000086">
    <property type="entry name" value="NUDIX_hydrolase_dom"/>
</dbReference>
<feature type="compositionally biased region" description="Basic and acidic residues" evidence="8">
    <location>
        <begin position="267"/>
        <end position="277"/>
    </location>
</feature>
<dbReference type="EC" id="3.6.1.55" evidence="10"/>
<dbReference type="CDD" id="cd03426">
    <property type="entry name" value="NUDIX_CoAse_Nudt7"/>
    <property type="match status" value="1"/>
</dbReference>
<organism evidence="10 11">
    <name type="scientific">Gordonia sesuvii</name>
    <dbReference type="NCBI Taxonomy" id="3116777"/>
    <lineage>
        <taxon>Bacteria</taxon>
        <taxon>Bacillati</taxon>
        <taxon>Actinomycetota</taxon>
        <taxon>Actinomycetes</taxon>
        <taxon>Mycobacteriales</taxon>
        <taxon>Gordoniaceae</taxon>
        <taxon>Gordonia</taxon>
    </lineage>
</organism>
<keyword evidence="4" id="KW-0479">Metal-binding</keyword>
<evidence type="ECO:0000256" key="4">
    <source>
        <dbReference type="ARBA" id="ARBA00022723"/>
    </source>
</evidence>
<protein>
    <submittedName>
        <fullName evidence="10">CoA pyrophosphatase</fullName>
        <ecNumber evidence="10">3.6.1.55</ecNumber>
    </submittedName>
</protein>
<feature type="region of interest" description="Disordered" evidence="8">
    <location>
        <begin position="249"/>
        <end position="277"/>
    </location>
</feature>
<name>A0ABU7MEP2_9ACTN</name>
<dbReference type="PANTHER" id="PTHR12992:SF11">
    <property type="entry name" value="MITOCHONDRIAL COENZYME A DIPHOSPHATASE NUDT8"/>
    <property type="match status" value="1"/>
</dbReference>
<dbReference type="Pfam" id="PF00293">
    <property type="entry name" value="NUDIX"/>
    <property type="match status" value="1"/>
</dbReference>
<evidence type="ECO:0000259" key="9">
    <source>
        <dbReference type="PROSITE" id="PS51462"/>
    </source>
</evidence>
<dbReference type="PROSITE" id="PS51462">
    <property type="entry name" value="NUDIX"/>
    <property type="match status" value="1"/>
</dbReference>
<dbReference type="Proteomes" id="UP001347146">
    <property type="component" value="Unassembled WGS sequence"/>
</dbReference>
<evidence type="ECO:0000256" key="7">
    <source>
        <dbReference type="ARBA" id="ARBA00023211"/>
    </source>
</evidence>
<evidence type="ECO:0000313" key="11">
    <source>
        <dbReference type="Proteomes" id="UP001347146"/>
    </source>
</evidence>
<comment type="caution">
    <text evidence="10">The sequence shown here is derived from an EMBL/GenBank/DDBJ whole genome shotgun (WGS) entry which is preliminary data.</text>
</comment>